<evidence type="ECO:0000259" key="13">
    <source>
        <dbReference type="Pfam" id="PF02875"/>
    </source>
</evidence>
<protein>
    <recommendedName>
        <fullName evidence="10 11">UDP-N-acetylmuramoyl-tripeptide--D-alanyl-D-alanine ligase</fullName>
        <ecNumber evidence="10 11">6.3.2.10</ecNumber>
    </recommendedName>
    <alternativeName>
        <fullName evidence="10">D-alanyl-D-alanine-adding enzyme</fullName>
    </alternativeName>
</protein>
<dbReference type="InterPro" id="IPR013221">
    <property type="entry name" value="Mur_ligase_cen"/>
</dbReference>
<keyword evidence="2 10" id="KW-0436">Ligase</keyword>
<dbReference type="NCBIfam" id="TIGR01143">
    <property type="entry name" value="murF"/>
    <property type="match status" value="1"/>
</dbReference>
<dbReference type="SUPFAM" id="SSF53244">
    <property type="entry name" value="MurD-like peptide ligases, peptide-binding domain"/>
    <property type="match status" value="1"/>
</dbReference>
<dbReference type="InterPro" id="IPR000713">
    <property type="entry name" value="Mur_ligase_N"/>
</dbReference>
<dbReference type="PANTHER" id="PTHR43024:SF1">
    <property type="entry name" value="UDP-N-ACETYLMURAMOYL-TRIPEPTIDE--D-ALANYL-D-ALANINE LIGASE"/>
    <property type="match status" value="1"/>
</dbReference>
<dbReference type="EMBL" id="AJLO02000037">
    <property type="protein sequence ID" value="KOE98012.1"/>
    <property type="molecule type" value="Genomic_DNA"/>
</dbReference>
<comment type="similarity">
    <text evidence="10">Belongs to the MurCDEF family. MurF subfamily.</text>
</comment>
<dbReference type="UniPathway" id="UPA00219"/>
<dbReference type="HAMAP" id="MF_02019">
    <property type="entry name" value="MurF"/>
    <property type="match status" value="1"/>
</dbReference>
<evidence type="ECO:0000256" key="9">
    <source>
        <dbReference type="ARBA" id="ARBA00023316"/>
    </source>
</evidence>
<evidence type="ECO:0000256" key="7">
    <source>
        <dbReference type="ARBA" id="ARBA00022984"/>
    </source>
</evidence>
<feature type="domain" description="Mur ligase N-terminal catalytic" evidence="12">
    <location>
        <begin position="24"/>
        <end position="71"/>
    </location>
</feature>
<evidence type="ECO:0000256" key="6">
    <source>
        <dbReference type="ARBA" id="ARBA00022960"/>
    </source>
</evidence>
<evidence type="ECO:0000313" key="16">
    <source>
        <dbReference type="Proteomes" id="UP000036890"/>
    </source>
</evidence>
<reference evidence="15 16" key="1">
    <citation type="journal article" date="2012" name="J. Bacteriol.">
        <title>Genome sequence of a novel nicotine-degrading strain, Pseudomonas geniculata N1.</title>
        <authorList>
            <person name="Tang H."/>
            <person name="Yu H."/>
            <person name="Tai C."/>
            <person name="Huang K."/>
            <person name="Liu Y."/>
            <person name="Wang L."/>
            <person name="Yao Y."/>
            <person name="Wu G."/>
            <person name="Xu P."/>
        </authorList>
    </citation>
    <scope>NUCLEOTIDE SEQUENCE [LARGE SCALE GENOMIC DNA]</scope>
    <source>
        <strain evidence="15 16">N1</strain>
    </source>
</reference>
<keyword evidence="9 10" id="KW-0961">Cell wall biogenesis/degradation</keyword>
<dbReference type="GO" id="GO:0008360">
    <property type="term" value="P:regulation of cell shape"/>
    <property type="evidence" value="ECO:0007669"/>
    <property type="project" value="UniProtKB-KW"/>
</dbReference>
<keyword evidence="4 10" id="KW-0547">Nucleotide-binding</keyword>
<feature type="domain" description="Mur ligase C-terminal" evidence="13">
    <location>
        <begin position="331"/>
        <end position="442"/>
    </location>
</feature>
<keyword evidence="7 10" id="KW-0573">Peptidoglycan synthesis</keyword>
<dbReference type="SUPFAM" id="SSF53623">
    <property type="entry name" value="MurD-like peptide ligases, catalytic domain"/>
    <property type="match status" value="1"/>
</dbReference>
<dbReference type="InterPro" id="IPR036565">
    <property type="entry name" value="Mur-like_cat_sf"/>
</dbReference>
<keyword evidence="1 10" id="KW-0963">Cytoplasm</keyword>
<dbReference type="InterPro" id="IPR036615">
    <property type="entry name" value="Mur_ligase_C_dom_sf"/>
</dbReference>
<dbReference type="EC" id="6.3.2.10" evidence="10 11"/>
<dbReference type="Gene3D" id="3.40.1190.10">
    <property type="entry name" value="Mur-like, catalytic domain"/>
    <property type="match status" value="1"/>
</dbReference>
<feature type="binding site" evidence="10">
    <location>
        <begin position="107"/>
        <end position="113"/>
    </location>
    <ligand>
        <name>ATP</name>
        <dbReference type="ChEBI" id="CHEBI:30616"/>
    </ligand>
</feature>
<evidence type="ECO:0000259" key="14">
    <source>
        <dbReference type="Pfam" id="PF08245"/>
    </source>
</evidence>
<dbReference type="SUPFAM" id="SSF63418">
    <property type="entry name" value="MurE/MurF N-terminal domain"/>
    <property type="match status" value="1"/>
</dbReference>
<evidence type="ECO:0000256" key="5">
    <source>
        <dbReference type="ARBA" id="ARBA00022840"/>
    </source>
</evidence>
<dbReference type="GO" id="GO:0071555">
    <property type="term" value="P:cell wall organization"/>
    <property type="evidence" value="ECO:0007669"/>
    <property type="project" value="UniProtKB-KW"/>
</dbReference>
<dbReference type="Gene3D" id="3.40.1390.10">
    <property type="entry name" value="MurE/MurF, N-terminal domain"/>
    <property type="match status" value="1"/>
</dbReference>
<keyword evidence="5 10" id="KW-0067">ATP-binding</keyword>
<dbReference type="Pfam" id="PF01225">
    <property type="entry name" value="Mur_ligase"/>
    <property type="match status" value="1"/>
</dbReference>
<comment type="subcellular location">
    <subcellularLocation>
        <location evidence="10 11">Cytoplasm</location>
    </subcellularLocation>
</comment>
<dbReference type="InterPro" id="IPR051046">
    <property type="entry name" value="MurCDEF_CellWall_CoF430Synth"/>
</dbReference>
<evidence type="ECO:0000256" key="2">
    <source>
        <dbReference type="ARBA" id="ARBA00022598"/>
    </source>
</evidence>
<evidence type="ECO:0000256" key="3">
    <source>
        <dbReference type="ARBA" id="ARBA00022618"/>
    </source>
</evidence>
<dbReference type="GO" id="GO:0051301">
    <property type="term" value="P:cell division"/>
    <property type="evidence" value="ECO:0007669"/>
    <property type="project" value="UniProtKB-KW"/>
</dbReference>
<dbReference type="GO" id="GO:0005524">
    <property type="term" value="F:ATP binding"/>
    <property type="evidence" value="ECO:0007669"/>
    <property type="project" value="UniProtKB-UniRule"/>
</dbReference>
<dbReference type="Pfam" id="PF08245">
    <property type="entry name" value="Mur_ligase_M"/>
    <property type="match status" value="1"/>
</dbReference>
<feature type="domain" description="Mur ligase central" evidence="14">
    <location>
        <begin position="105"/>
        <end position="300"/>
    </location>
</feature>
<dbReference type="GO" id="GO:0009252">
    <property type="term" value="P:peptidoglycan biosynthetic process"/>
    <property type="evidence" value="ECO:0007669"/>
    <property type="project" value="UniProtKB-UniRule"/>
</dbReference>
<keyword evidence="3 10" id="KW-0132">Cell division</keyword>
<dbReference type="InterPro" id="IPR035911">
    <property type="entry name" value="MurE/MurF_N"/>
</dbReference>
<evidence type="ECO:0000256" key="1">
    <source>
        <dbReference type="ARBA" id="ARBA00022490"/>
    </source>
</evidence>
<dbReference type="PANTHER" id="PTHR43024">
    <property type="entry name" value="UDP-N-ACETYLMURAMOYL-TRIPEPTIDE--D-ALANYL-D-ALANINE LIGASE"/>
    <property type="match status" value="1"/>
</dbReference>
<keyword evidence="6 10" id="KW-0133">Cell shape</keyword>
<dbReference type="Gene3D" id="3.90.190.20">
    <property type="entry name" value="Mur ligase, C-terminal domain"/>
    <property type="match status" value="1"/>
</dbReference>
<evidence type="ECO:0000313" key="15">
    <source>
        <dbReference type="EMBL" id="KOE98012.1"/>
    </source>
</evidence>
<evidence type="ECO:0000259" key="12">
    <source>
        <dbReference type="Pfam" id="PF01225"/>
    </source>
</evidence>
<name>A0A0L8A6K7_9GAMM</name>
<sequence>MKRTLLSLIAHWAGGEIHGDDVAIDAVSHDTRSLGPGSLYVALRGERFDGHDFAADAQARGASALLVERLLPIELPQVLVADSELALAKIATGMQRDRGTEVFAITGSNGKTSVKSVLLSILQQVAQHAHKVVYANPGNRNNEIGLPLAVIDAPEDADYAVYEMGAGKPGDIAYLTDIARPRYALVNNIAPAHLERMGSLLGVAVTKGAIYAALPADGVAVINADDAYGRWFEQHFVGTPPRCRVLRYGLEHTADVTARDIRAGAQGSQFTLVSPAGEARVVLGLPGRHNVSNALAAASLALAAGVDLALIATGLAEAQPVPGRQIAHQLRNGAVLVDDSYNANPGSLAAAIDALAAAPEEGWLVLGDMRELGPDAEALHAQAGLRARAAGLKRLYALGPLSAAAATAFGEGGRHFATHDALSQALKDELHAGVRCLVKGSRGSAMDTIVKALLAQGEESPHVV</sequence>
<keyword evidence="8 10" id="KW-0131">Cell cycle</keyword>
<comment type="caution">
    <text evidence="15">The sequence shown here is derived from an EMBL/GenBank/DDBJ whole genome shotgun (WGS) entry which is preliminary data.</text>
</comment>
<gene>
    <name evidence="10" type="primary">murF</name>
    <name evidence="15" type="ORF">W7K_16705</name>
</gene>
<dbReference type="RefSeq" id="WP_010481930.1">
    <property type="nucleotide sequence ID" value="NZ_AJLO02000037.1"/>
</dbReference>
<dbReference type="GO" id="GO:0047480">
    <property type="term" value="F:UDP-N-acetylmuramoyl-tripeptide-D-alanyl-D-alanine ligase activity"/>
    <property type="evidence" value="ECO:0007669"/>
    <property type="project" value="UniProtKB-UniRule"/>
</dbReference>
<dbReference type="InterPro" id="IPR005863">
    <property type="entry name" value="UDP-N-AcMur_synth"/>
</dbReference>
<proteinExistence type="inferred from homology"/>
<comment type="pathway">
    <text evidence="10 11">Cell wall biogenesis; peptidoglycan biosynthesis.</text>
</comment>
<dbReference type="GO" id="GO:0005737">
    <property type="term" value="C:cytoplasm"/>
    <property type="evidence" value="ECO:0007669"/>
    <property type="project" value="UniProtKB-SubCell"/>
</dbReference>
<comment type="catalytic activity">
    <reaction evidence="10 11">
        <text>D-alanyl-D-alanine + UDP-N-acetyl-alpha-D-muramoyl-L-alanyl-gamma-D-glutamyl-meso-2,6-diaminopimelate + ATP = UDP-N-acetyl-alpha-D-muramoyl-L-alanyl-gamma-D-glutamyl-meso-2,6-diaminopimeloyl-D-alanyl-D-alanine + ADP + phosphate + H(+)</text>
        <dbReference type="Rhea" id="RHEA:28374"/>
        <dbReference type="ChEBI" id="CHEBI:15378"/>
        <dbReference type="ChEBI" id="CHEBI:30616"/>
        <dbReference type="ChEBI" id="CHEBI:43474"/>
        <dbReference type="ChEBI" id="CHEBI:57822"/>
        <dbReference type="ChEBI" id="CHEBI:61386"/>
        <dbReference type="ChEBI" id="CHEBI:83905"/>
        <dbReference type="ChEBI" id="CHEBI:456216"/>
        <dbReference type="EC" id="6.3.2.10"/>
    </reaction>
</comment>
<accession>A0A0L8A6K7</accession>
<comment type="function">
    <text evidence="10 11">Involved in cell wall formation. Catalyzes the final step in the synthesis of UDP-N-acetylmuramoyl-pentapeptide, the precursor of murein.</text>
</comment>
<evidence type="ECO:0000256" key="10">
    <source>
        <dbReference type="HAMAP-Rule" id="MF_02019"/>
    </source>
</evidence>
<dbReference type="OrthoDB" id="9801978at2"/>
<evidence type="ECO:0000256" key="4">
    <source>
        <dbReference type="ARBA" id="ARBA00022741"/>
    </source>
</evidence>
<evidence type="ECO:0000256" key="11">
    <source>
        <dbReference type="RuleBase" id="RU004136"/>
    </source>
</evidence>
<evidence type="ECO:0000256" key="8">
    <source>
        <dbReference type="ARBA" id="ARBA00023306"/>
    </source>
</evidence>
<dbReference type="Proteomes" id="UP000036890">
    <property type="component" value="Unassembled WGS sequence"/>
</dbReference>
<dbReference type="InterPro" id="IPR004101">
    <property type="entry name" value="Mur_ligase_C"/>
</dbReference>
<dbReference type="Pfam" id="PF02875">
    <property type="entry name" value="Mur_ligase_C"/>
    <property type="match status" value="1"/>
</dbReference>
<organism evidence="15 16">
    <name type="scientific">Stenotrophomonas geniculata N1</name>
    <dbReference type="NCBI Taxonomy" id="1167641"/>
    <lineage>
        <taxon>Bacteria</taxon>
        <taxon>Pseudomonadati</taxon>
        <taxon>Pseudomonadota</taxon>
        <taxon>Gammaproteobacteria</taxon>
        <taxon>Lysobacterales</taxon>
        <taxon>Lysobacteraceae</taxon>
        <taxon>Stenotrophomonas</taxon>
    </lineage>
</organism>
<dbReference type="AlphaFoldDB" id="A0A0L8A6K7"/>
<dbReference type="GO" id="GO:0008766">
    <property type="term" value="F:UDP-N-acetylmuramoylalanyl-D-glutamyl-2,6-diaminopimelate-D-alanyl-D-alanine ligase activity"/>
    <property type="evidence" value="ECO:0007669"/>
    <property type="project" value="RHEA"/>
</dbReference>